<dbReference type="Proteomes" id="UP000286287">
    <property type="component" value="Unassembled WGS sequence"/>
</dbReference>
<evidence type="ECO:0000313" key="3">
    <source>
        <dbReference type="Proteomes" id="UP000286287"/>
    </source>
</evidence>
<name>A0A418VBF3_9DEIO</name>
<keyword evidence="1" id="KW-0472">Membrane</keyword>
<sequence>MHNEGMTVPPLPTQHLHFPAALVLGALTLWVWTAQLGGTRSGVSVVNHSGLILRNVEVCLTSGECAVRGALWPHDAWQVPVPHQADVVKVRYHRAGAVIRTGEGRQTQIVVQPNGQLRLARQEK</sequence>
<evidence type="ECO:0000313" key="2">
    <source>
        <dbReference type="EMBL" id="RJF73340.1"/>
    </source>
</evidence>
<keyword evidence="3" id="KW-1185">Reference proteome</keyword>
<comment type="caution">
    <text evidence="2">The sequence shown here is derived from an EMBL/GenBank/DDBJ whole genome shotgun (WGS) entry which is preliminary data.</text>
</comment>
<dbReference type="AlphaFoldDB" id="A0A418VBF3"/>
<protein>
    <submittedName>
        <fullName evidence="2">Uncharacterized protein</fullName>
    </submittedName>
</protein>
<keyword evidence="1" id="KW-0812">Transmembrane</keyword>
<organism evidence="2 3">
    <name type="scientific">Deinococcus cavernae</name>
    <dbReference type="NCBI Taxonomy" id="2320857"/>
    <lineage>
        <taxon>Bacteria</taxon>
        <taxon>Thermotogati</taxon>
        <taxon>Deinococcota</taxon>
        <taxon>Deinococci</taxon>
        <taxon>Deinococcales</taxon>
        <taxon>Deinococcaceae</taxon>
        <taxon>Deinococcus</taxon>
    </lineage>
</organism>
<accession>A0A418VBF3</accession>
<feature type="transmembrane region" description="Helical" evidence="1">
    <location>
        <begin position="16"/>
        <end position="34"/>
    </location>
</feature>
<proteinExistence type="predicted"/>
<gene>
    <name evidence="2" type="ORF">D3875_19090</name>
</gene>
<evidence type="ECO:0000256" key="1">
    <source>
        <dbReference type="SAM" id="Phobius"/>
    </source>
</evidence>
<dbReference type="EMBL" id="QYUJ01000014">
    <property type="protein sequence ID" value="RJF73340.1"/>
    <property type="molecule type" value="Genomic_DNA"/>
</dbReference>
<keyword evidence="1" id="KW-1133">Transmembrane helix</keyword>
<reference evidence="2 3" key="1">
    <citation type="submission" date="2018-09" db="EMBL/GenBank/DDBJ databases">
        <authorList>
            <person name="Zhu H."/>
        </authorList>
    </citation>
    <scope>NUCLEOTIDE SEQUENCE [LARGE SCALE GENOMIC DNA]</scope>
    <source>
        <strain evidence="2 3">K2S05-167</strain>
    </source>
</reference>